<dbReference type="InterPro" id="IPR017937">
    <property type="entry name" value="Thioredoxin_CS"/>
</dbReference>
<dbReference type="Gene3D" id="1.50.10.20">
    <property type="match status" value="1"/>
</dbReference>
<dbReference type="SUPFAM" id="SSF48208">
    <property type="entry name" value="Six-hairpin glycosidases"/>
    <property type="match status" value="1"/>
</dbReference>
<keyword evidence="4" id="KW-1185">Reference proteome</keyword>
<evidence type="ECO:0000259" key="2">
    <source>
        <dbReference type="PROSITE" id="PS51352"/>
    </source>
</evidence>
<dbReference type="InterPro" id="IPR004879">
    <property type="entry name" value="Ssp411-like_TRX"/>
</dbReference>
<dbReference type="InterPro" id="IPR008928">
    <property type="entry name" value="6-hairpin_glycosidase_sf"/>
</dbReference>
<dbReference type="InterPro" id="IPR024705">
    <property type="entry name" value="Ssp411"/>
</dbReference>
<gene>
    <name evidence="3" type="ORF">N0B31_01740</name>
</gene>
<evidence type="ECO:0000313" key="4">
    <source>
        <dbReference type="Proteomes" id="UP001057580"/>
    </source>
</evidence>
<evidence type="ECO:0000313" key="3">
    <source>
        <dbReference type="EMBL" id="UWM55014.1"/>
    </source>
</evidence>
<reference evidence="3" key="1">
    <citation type="submission" date="2022-09" db="EMBL/GenBank/DDBJ databases">
        <title>Diverse halophilic archaea isolated from saline environments.</title>
        <authorList>
            <person name="Cui H.-L."/>
        </authorList>
    </citation>
    <scope>NUCLEOTIDE SEQUENCE</scope>
    <source>
        <strain evidence="3">ZS-35-S2</strain>
    </source>
</reference>
<dbReference type="GeneID" id="74941104"/>
<protein>
    <submittedName>
        <fullName evidence="3">DUF255 domain-containing protein</fullName>
    </submittedName>
</protein>
<dbReference type="PROSITE" id="PS51352">
    <property type="entry name" value="THIOREDOXIN_2"/>
    <property type="match status" value="1"/>
</dbReference>
<sequence>MTDDAETDGSDGAESTGRTRRHGTLVDWFDWGETPFDRARARTEPVLLSLSAPWCVACEEMDEEVFSDPMLAAHVGEGFVPIRVDADRHPRVRERYNMGGFPSTVFTTPDGEVMTGATYLGADGFRGILDSVRETWAAKGVEAGRIPRALQDPDPPVGRVDAGIEAHMVEQVAEAFDEEFGGWGERAKFPLARTVEFALKRDRDRATRTLEAIQTHLQDTYDGGFYRFAENRDWARPHREKLLDENAALLRAFASGYLYTGTDSYRETAERTVDYLTTTLWNGDAFAGSQAGGDYYTLEATEREDADAPHVDATAFADRNGLAAEALLRVGALTDAEAPRRYAERALDHVLETLVEDGVVSHFDAPESESGLLLDHARLLAGLTTAVQVTGEARYLDSAVAVADELASLRAPEGAFYDGPLEGEGLLTRPLRPLESNVEAADALLDLAYLTGEGDGQYREWAADALSAFAGAADRMGAEVAGYAAACARHHYDPLVVETPPAGSDLHRAALRVADHEKVVVPGDRETAVVVRGGERSAPAETPAELGERVASADQPSLT</sequence>
<evidence type="ECO:0000256" key="1">
    <source>
        <dbReference type="SAM" id="MobiDB-lite"/>
    </source>
</evidence>
<dbReference type="KEGG" id="ssai:N0B31_01740"/>
<name>A0A9E7R4D8_9EURY</name>
<dbReference type="PANTHER" id="PTHR42899:SF1">
    <property type="entry name" value="SPERMATOGENESIS-ASSOCIATED PROTEIN 20"/>
    <property type="match status" value="1"/>
</dbReference>
<dbReference type="GO" id="GO:0005975">
    <property type="term" value="P:carbohydrate metabolic process"/>
    <property type="evidence" value="ECO:0007669"/>
    <property type="project" value="InterPro"/>
</dbReference>
<accession>A0A9E7R4D8</accession>
<feature type="domain" description="Thioredoxin" evidence="2">
    <location>
        <begin position="1"/>
        <end position="134"/>
    </location>
</feature>
<dbReference type="EMBL" id="CP104003">
    <property type="protein sequence ID" value="UWM55014.1"/>
    <property type="molecule type" value="Genomic_DNA"/>
</dbReference>
<dbReference type="Proteomes" id="UP001057580">
    <property type="component" value="Chromosome"/>
</dbReference>
<dbReference type="SUPFAM" id="SSF52833">
    <property type="entry name" value="Thioredoxin-like"/>
    <property type="match status" value="1"/>
</dbReference>
<feature type="region of interest" description="Disordered" evidence="1">
    <location>
        <begin position="532"/>
        <end position="559"/>
    </location>
</feature>
<dbReference type="Pfam" id="PF03190">
    <property type="entry name" value="Thioredox_DsbH"/>
    <property type="match status" value="1"/>
</dbReference>
<dbReference type="Gene3D" id="3.40.30.10">
    <property type="entry name" value="Glutaredoxin"/>
    <property type="match status" value="1"/>
</dbReference>
<dbReference type="PROSITE" id="PS00194">
    <property type="entry name" value="THIOREDOXIN_1"/>
    <property type="match status" value="1"/>
</dbReference>
<organism evidence="3 4">
    <name type="scientific">Salinirubellus salinus</name>
    <dbReference type="NCBI Taxonomy" id="1364945"/>
    <lineage>
        <taxon>Archaea</taxon>
        <taxon>Methanobacteriati</taxon>
        <taxon>Methanobacteriota</taxon>
        <taxon>Stenosarchaea group</taxon>
        <taxon>Halobacteria</taxon>
        <taxon>Halobacteriales</taxon>
        <taxon>Natronomonadaceae</taxon>
        <taxon>Salinirubellus</taxon>
    </lineage>
</organism>
<proteinExistence type="predicted"/>
<dbReference type="PIRSF" id="PIRSF006402">
    <property type="entry name" value="UCP006402_thioredoxin"/>
    <property type="match status" value="1"/>
</dbReference>
<dbReference type="InterPro" id="IPR013766">
    <property type="entry name" value="Thioredoxin_domain"/>
</dbReference>
<dbReference type="PANTHER" id="PTHR42899">
    <property type="entry name" value="SPERMATOGENESIS-ASSOCIATED PROTEIN 20"/>
    <property type="match status" value="1"/>
</dbReference>
<dbReference type="RefSeq" id="WP_260594066.1">
    <property type="nucleotide sequence ID" value="NZ_CP104003.1"/>
</dbReference>
<dbReference type="AlphaFoldDB" id="A0A9E7R4D8"/>
<dbReference type="InterPro" id="IPR036249">
    <property type="entry name" value="Thioredoxin-like_sf"/>
</dbReference>